<gene>
    <name evidence="2" type="ORF">JOD64_004113</name>
</gene>
<accession>A0ABS2LXI4</accession>
<feature type="region of interest" description="Disordered" evidence="1">
    <location>
        <begin position="40"/>
        <end position="62"/>
    </location>
</feature>
<sequence>MSESIGEVVAQLRSAIDTLHSAAVVARRAQADAEQANTHYTHAAQGSRHPELTGAVTESKTADEKAGKLARLIGEAADRVGEYSNAVAPGSAPNTQPSDSATPSGEDLLAETVERDSARRNVASFLSTMTRKAQDVQENTQKSVAAAREAFTIIRGPQGPPGAQQAGTTTPTVGPTVGQRLLNEAPDAAGHLVVVGLVASIAVHRSVQSIRKGIARLRDRERTNRVQRPDPRDGTA</sequence>
<dbReference type="RefSeq" id="WP_204943693.1">
    <property type="nucleotide sequence ID" value="NZ_JAFBBP010000001.1"/>
</dbReference>
<reference evidence="2 3" key="1">
    <citation type="submission" date="2021-01" db="EMBL/GenBank/DDBJ databases">
        <title>Sequencing the genomes of 1000 actinobacteria strains.</title>
        <authorList>
            <person name="Klenk H.-P."/>
        </authorList>
    </citation>
    <scope>NUCLEOTIDE SEQUENCE [LARGE SCALE GENOMIC DNA]</scope>
    <source>
        <strain evidence="2 3">DSM 100204</strain>
    </source>
</reference>
<keyword evidence="3" id="KW-1185">Reference proteome</keyword>
<protein>
    <recommendedName>
        <fullName evidence="4">DUF3618 domain-containing protein</fullName>
    </recommendedName>
</protein>
<feature type="region of interest" description="Disordered" evidence="1">
    <location>
        <begin position="85"/>
        <end position="105"/>
    </location>
</feature>
<name>A0ABS2LXI4_9ACTN</name>
<proteinExistence type="predicted"/>
<dbReference type="EMBL" id="JAFBBP010000001">
    <property type="protein sequence ID" value="MBM7492891.1"/>
    <property type="molecule type" value="Genomic_DNA"/>
</dbReference>
<organism evidence="2 3">
    <name type="scientific">Micromonospora luteifusca</name>
    <dbReference type="NCBI Taxonomy" id="709860"/>
    <lineage>
        <taxon>Bacteria</taxon>
        <taxon>Bacillati</taxon>
        <taxon>Actinomycetota</taxon>
        <taxon>Actinomycetes</taxon>
        <taxon>Micromonosporales</taxon>
        <taxon>Micromonosporaceae</taxon>
        <taxon>Micromonospora</taxon>
    </lineage>
</organism>
<evidence type="ECO:0000313" key="2">
    <source>
        <dbReference type="EMBL" id="MBM7492891.1"/>
    </source>
</evidence>
<feature type="compositionally biased region" description="Polar residues" evidence="1">
    <location>
        <begin position="92"/>
        <end position="103"/>
    </location>
</feature>
<evidence type="ECO:0008006" key="4">
    <source>
        <dbReference type="Google" id="ProtNLM"/>
    </source>
</evidence>
<evidence type="ECO:0000313" key="3">
    <source>
        <dbReference type="Proteomes" id="UP000764837"/>
    </source>
</evidence>
<evidence type="ECO:0000256" key="1">
    <source>
        <dbReference type="SAM" id="MobiDB-lite"/>
    </source>
</evidence>
<comment type="caution">
    <text evidence="2">The sequence shown here is derived from an EMBL/GenBank/DDBJ whole genome shotgun (WGS) entry which is preliminary data.</text>
</comment>
<dbReference type="Proteomes" id="UP000764837">
    <property type="component" value="Unassembled WGS sequence"/>
</dbReference>